<sequence>KDRIASASNTKLNQDDTGKTSLTDIQRERLRGSTTDQSVPCQKLPKTRNSSEQISVDSMEKSLQKWQQSGFPKAYLISLNYQTKGCPFGLKVTGGVLNS</sequence>
<evidence type="ECO:0000313" key="2">
    <source>
        <dbReference type="EMBL" id="CEK98112.1"/>
    </source>
</evidence>
<proteinExistence type="predicted"/>
<protein>
    <submittedName>
        <fullName evidence="2">Uncharacterized protein</fullName>
    </submittedName>
</protein>
<feature type="non-terminal residue" evidence="2">
    <location>
        <position position="1"/>
    </location>
</feature>
<reference evidence="2" key="1">
    <citation type="submission" date="2014-12" db="EMBL/GenBank/DDBJ databases">
        <title>Insight into the proteome of Arion vulgaris.</title>
        <authorList>
            <person name="Aradska J."/>
            <person name="Bulat T."/>
            <person name="Smidak R."/>
            <person name="Sarate P."/>
            <person name="Gangsoo J."/>
            <person name="Sialana F."/>
            <person name="Bilban M."/>
            <person name="Lubec G."/>
        </authorList>
    </citation>
    <scope>NUCLEOTIDE SEQUENCE</scope>
    <source>
        <tissue evidence="2">Skin</tissue>
    </source>
</reference>
<feature type="non-terminal residue" evidence="2">
    <location>
        <position position="99"/>
    </location>
</feature>
<dbReference type="AlphaFoldDB" id="A0A0B7BYU5"/>
<name>A0A0B7BYU5_9EUPU</name>
<accession>A0A0B7BYU5</accession>
<dbReference type="EMBL" id="HACG01051241">
    <property type="protein sequence ID" value="CEK98112.1"/>
    <property type="molecule type" value="Transcribed_RNA"/>
</dbReference>
<feature type="compositionally biased region" description="Polar residues" evidence="1">
    <location>
        <begin position="1"/>
        <end position="12"/>
    </location>
</feature>
<gene>
    <name evidence="2" type="primary">ORF217823</name>
</gene>
<evidence type="ECO:0000256" key="1">
    <source>
        <dbReference type="SAM" id="MobiDB-lite"/>
    </source>
</evidence>
<feature type="region of interest" description="Disordered" evidence="1">
    <location>
        <begin position="1"/>
        <end position="55"/>
    </location>
</feature>
<organism evidence="2">
    <name type="scientific">Arion vulgaris</name>
    <dbReference type="NCBI Taxonomy" id="1028688"/>
    <lineage>
        <taxon>Eukaryota</taxon>
        <taxon>Metazoa</taxon>
        <taxon>Spiralia</taxon>
        <taxon>Lophotrochozoa</taxon>
        <taxon>Mollusca</taxon>
        <taxon>Gastropoda</taxon>
        <taxon>Heterobranchia</taxon>
        <taxon>Euthyneura</taxon>
        <taxon>Panpulmonata</taxon>
        <taxon>Eupulmonata</taxon>
        <taxon>Stylommatophora</taxon>
        <taxon>Helicina</taxon>
        <taxon>Arionoidea</taxon>
        <taxon>Arionidae</taxon>
        <taxon>Arion</taxon>
    </lineage>
</organism>